<keyword evidence="1" id="KW-0812">Transmembrane</keyword>
<protein>
    <submittedName>
        <fullName evidence="2">Uncharacterized protein</fullName>
    </submittedName>
</protein>
<name>A0A8D9E3M0_9HEMI</name>
<reference evidence="2" key="1">
    <citation type="submission" date="2021-05" db="EMBL/GenBank/DDBJ databases">
        <authorList>
            <person name="Alioto T."/>
            <person name="Alioto T."/>
            <person name="Gomez Garrido J."/>
        </authorList>
    </citation>
    <scope>NUCLEOTIDE SEQUENCE</scope>
</reference>
<proteinExistence type="predicted"/>
<dbReference type="AlphaFoldDB" id="A0A8D9E3M0"/>
<dbReference type="EMBL" id="HBUF01406371">
    <property type="protein sequence ID" value="CAG6738134.1"/>
    <property type="molecule type" value="Transcribed_RNA"/>
</dbReference>
<evidence type="ECO:0000256" key="1">
    <source>
        <dbReference type="SAM" id="Phobius"/>
    </source>
</evidence>
<organism evidence="2">
    <name type="scientific">Cacopsylla melanoneura</name>
    <dbReference type="NCBI Taxonomy" id="428564"/>
    <lineage>
        <taxon>Eukaryota</taxon>
        <taxon>Metazoa</taxon>
        <taxon>Ecdysozoa</taxon>
        <taxon>Arthropoda</taxon>
        <taxon>Hexapoda</taxon>
        <taxon>Insecta</taxon>
        <taxon>Pterygota</taxon>
        <taxon>Neoptera</taxon>
        <taxon>Paraneoptera</taxon>
        <taxon>Hemiptera</taxon>
        <taxon>Sternorrhyncha</taxon>
        <taxon>Psylloidea</taxon>
        <taxon>Psyllidae</taxon>
        <taxon>Psyllinae</taxon>
        <taxon>Cacopsylla</taxon>
    </lineage>
</organism>
<evidence type="ECO:0000313" key="2">
    <source>
        <dbReference type="EMBL" id="CAG6738134.1"/>
    </source>
</evidence>
<sequence length="119" mass="13229">MRSQVESNVFWGFLKISGETSGTPGLANIEISNGMMNPFKLTNLTILTLFQSIFFPVFVLYHKNLGNPLGKISLKKCVGPSLDFGLGRNFYIAKRYFLGENLRTTHLDHTIILGSGIGF</sequence>
<keyword evidence="1" id="KW-1133">Transmembrane helix</keyword>
<keyword evidence="1" id="KW-0472">Membrane</keyword>
<feature type="transmembrane region" description="Helical" evidence="1">
    <location>
        <begin position="41"/>
        <end position="61"/>
    </location>
</feature>
<accession>A0A8D9E3M0</accession>